<dbReference type="InterPro" id="IPR032733">
    <property type="entry name" value="HAUS3_N"/>
</dbReference>
<evidence type="ECO:0000256" key="9">
    <source>
        <dbReference type="ARBA" id="ARBA00023306"/>
    </source>
</evidence>
<comment type="similarity">
    <text evidence="2">Belongs to the HAUS3 family.</text>
</comment>
<organism evidence="11 12">
    <name type="scientific">Aedes aegypti</name>
    <name type="common">Yellowfever mosquito</name>
    <name type="synonym">Culex aegypti</name>
    <dbReference type="NCBI Taxonomy" id="7159"/>
    <lineage>
        <taxon>Eukaryota</taxon>
        <taxon>Metazoa</taxon>
        <taxon>Ecdysozoa</taxon>
        <taxon>Arthropoda</taxon>
        <taxon>Hexapoda</taxon>
        <taxon>Insecta</taxon>
        <taxon>Pterygota</taxon>
        <taxon>Neoptera</taxon>
        <taxon>Endopterygota</taxon>
        <taxon>Diptera</taxon>
        <taxon>Nematocera</taxon>
        <taxon>Culicoidea</taxon>
        <taxon>Culicidae</taxon>
        <taxon>Culicinae</taxon>
        <taxon>Aedini</taxon>
        <taxon>Aedes</taxon>
        <taxon>Stegomyia</taxon>
    </lineage>
</organism>
<dbReference type="Pfam" id="PF14932">
    <property type="entry name" value="HAUS-augmin3"/>
    <property type="match status" value="1"/>
</dbReference>
<keyword evidence="4" id="KW-0132">Cell division</keyword>
<dbReference type="Proteomes" id="UP000008820">
    <property type="component" value="Chromosome 2"/>
</dbReference>
<evidence type="ECO:0000256" key="5">
    <source>
        <dbReference type="ARBA" id="ARBA00022701"/>
    </source>
</evidence>
<evidence type="ECO:0000256" key="4">
    <source>
        <dbReference type="ARBA" id="ARBA00022618"/>
    </source>
</evidence>
<keyword evidence="9" id="KW-0131">Cell cycle</keyword>
<evidence type="ECO:0000256" key="8">
    <source>
        <dbReference type="ARBA" id="ARBA00023212"/>
    </source>
</evidence>
<keyword evidence="3" id="KW-0963">Cytoplasm</keyword>
<accession>A0A6I8U4D4</accession>
<evidence type="ECO:0000313" key="11">
    <source>
        <dbReference type="EnsemblMetazoa" id="AAEL022460-PA"/>
    </source>
</evidence>
<dbReference type="EnsemblMetazoa" id="AAEL022460-RA">
    <property type="protein sequence ID" value="AAEL022460-PA"/>
    <property type="gene ID" value="AAEL022460"/>
</dbReference>
<protein>
    <recommendedName>
        <fullName evidence="10">HAUS augmin-like complex subunit 3 N-terminal domain-containing protein</fullName>
    </recommendedName>
</protein>
<dbReference type="OrthoDB" id="8187957at2759"/>
<evidence type="ECO:0000256" key="2">
    <source>
        <dbReference type="ARBA" id="ARBA00009645"/>
    </source>
</evidence>
<evidence type="ECO:0000256" key="1">
    <source>
        <dbReference type="ARBA" id="ARBA00004186"/>
    </source>
</evidence>
<dbReference type="GO" id="GO:0051301">
    <property type="term" value="P:cell division"/>
    <property type="evidence" value="ECO:0007669"/>
    <property type="project" value="UniProtKB-KW"/>
</dbReference>
<evidence type="ECO:0000256" key="6">
    <source>
        <dbReference type="ARBA" id="ARBA00022776"/>
    </source>
</evidence>
<keyword evidence="5" id="KW-0493">Microtubule</keyword>
<dbReference type="AlphaFoldDB" id="A0A6I8U4D4"/>
<name>A0A6I8U4D4_AEDAE</name>
<evidence type="ECO:0000259" key="10">
    <source>
        <dbReference type="Pfam" id="PF14932"/>
    </source>
</evidence>
<dbReference type="InParanoid" id="A0A6I8U4D4"/>
<evidence type="ECO:0000256" key="7">
    <source>
        <dbReference type="ARBA" id="ARBA00023054"/>
    </source>
</evidence>
<evidence type="ECO:0000313" key="12">
    <source>
        <dbReference type="Proteomes" id="UP000008820"/>
    </source>
</evidence>
<keyword evidence="7" id="KW-0175">Coiled coil</keyword>
<keyword evidence="8" id="KW-0206">Cytoskeleton</keyword>
<keyword evidence="6" id="KW-0498">Mitosis</keyword>
<gene>
    <name evidence="11" type="primary">5564478</name>
</gene>
<sequence length="589" mass="69471">MEDSVKNLDILRRVSGVEVGSLWLLHDESFKEFFDWFGKSVTEDNLASDSLLREYSDLERNDLVLSEEEVQVELELLCKDFPNILEYNDDDVEIYEEQLEELVAIEEQYEKLLADAKQTEKGLTKELSELDMQLMDAEFNQGKMATECMEKARFVEEIQSNSQQQIFDMHQCYVQAQNPPLFVYQMPIEQFNMKCDQFLKYLEMYIRKHFSVRNLDDSEHEPDQSQRDIIIQLESIKSRLDVEEGKLTDASKEFQGLKRMMERFQDLSWQPMKIEVMRRHCSELKSVNEQDTLRIDVLKQELEMYIRQMNEHRIEYILYENSKLKLERAISRLEYIKKLAEIVSSALMNAEMLWILMQLDLEKMKNKFDNSDDMNAETQLCLKRIEAMKSLERNNAEEEALEELSSQIASVMGALNVSHSASHSSSSLTVADRSLSLKNYLQDFVDFKKRAFKTLSSIVNGKFYKNMDELIKELNENEKALHKYVFDGPVNRPQFFDQQYQERMQRLSFEMDQIEKDLRALKTDYQQNVNESKNNKFWRYNQNLWVWFLTEPKKVAVAIKEVTTAASQMAAYKSISGLKCKSIADEMEF</sequence>
<reference evidence="11" key="2">
    <citation type="submission" date="2020-05" db="UniProtKB">
        <authorList>
            <consortium name="EnsemblMetazoa"/>
        </authorList>
    </citation>
    <scope>IDENTIFICATION</scope>
    <source>
        <strain evidence="11">LVP_AGWG</strain>
    </source>
</reference>
<dbReference type="FunCoup" id="A0A6I8U4D4">
    <property type="interactions" value="57"/>
</dbReference>
<comment type="subcellular location">
    <subcellularLocation>
        <location evidence="1">Cytoplasm</location>
        <location evidence="1">Cytoskeleton</location>
        <location evidence="1">Spindle</location>
    </subcellularLocation>
</comment>
<reference evidence="11 12" key="1">
    <citation type="submission" date="2017-06" db="EMBL/GenBank/DDBJ databases">
        <title>Aedes aegypti genome working group (AGWG) sequencing and assembly.</title>
        <authorList>
            <consortium name="Aedes aegypti Genome Working Group (AGWG)"/>
            <person name="Matthews B.J."/>
        </authorList>
    </citation>
    <scope>NUCLEOTIDE SEQUENCE [LARGE SCALE GENOMIC DNA]</scope>
    <source>
        <strain evidence="11 12">LVP_AGWG</strain>
    </source>
</reference>
<dbReference type="GO" id="GO:0005874">
    <property type="term" value="C:microtubule"/>
    <property type="evidence" value="ECO:0007669"/>
    <property type="project" value="UniProtKB-KW"/>
</dbReference>
<keyword evidence="12" id="KW-1185">Reference proteome</keyword>
<feature type="domain" description="HAUS augmin-like complex subunit 3 N-terminal" evidence="10">
    <location>
        <begin position="23"/>
        <end position="304"/>
    </location>
</feature>
<dbReference type="GO" id="GO:0005819">
    <property type="term" value="C:spindle"/>
    <property type="evidence" value="ECO:0007669"/>
    <property type="project" value="UniProtKB-SubCell"/>
</dbReference>
<evidence type="ECO:0000256" key="3">
    <source>
        <dbReference type="ARBA" id="ARBA00022490"/>
    </source>
</evidence>
<proteinExistence type="inferred from homology"/>